<dbReference type="InterPro" id="IPR002126">
    <property type="entry name" value="Cadherin-like_dom"/>
</dbReference>
<dbReference type="PROSITE" id="PS51257">
    <property type="entry name" value="PROKAR_LIPOPROTEIN"/>
    <property type="match status" value="1"/>
</dbReference>
<dbReference type="Gene3D" id="2.60.40.2810">
    <property type="match status" value="4"/>
</dbReference>
<dbReference type="PROSITE" id="PS50268">
    <property type="entry name" value="CADHERIN_2"/>
    <property type="match status" value="1"/>
</dbReference>
<dbReference type="NCBIfam" id="TIGR02608">
    <property type="entry name" value="delta_60_rpt"/>
    <property type="match status" value="5"/>
</dbReference>
<dbReference type="EMBL" id="CP011025">
    <property type="protein sequence ID" value="ATC85267.1"/>
    <property type="molecule type" value="Genomic_DNA"/>
</dbReference>
<dbReference type="PANTHER" id="PTHR34720">
    <property type="entry name" value="MICROCYSTIN DEPENDENT PROTEIN"/>
    <property type="match status" value="1"/>
</dbReference>
<dbReference type="RefSeq" id="WP_010554130.1">
    <property type="nucleotide sequence ID" value="NZ_CP011025.1"/>
</dbReference>
<organism evidence="3 4">
    <name type="scientific">Pseudoalteromonas arctica A 37-1-2</name>
    <dbReference type="NCBI Taxonomy" id="1117313"/>
    <lineage>
        <taxon>Bacteria</taxon>
        <taxon>Pseudomonadati</taxon>
        <taxon>Pseudomonadota</taxon>
        <taxon>Gammaproteobacteria</taxon>
        <taxon>Alteromonadales</taxon>
        <taxon>Pseudoalteromonadaceae</taxon>
        <taxon>Pseudoalteromonas</taxon>
    </lineage>
</organism>
<dbReference type="Pfam" id="PF17164">
    <property type="entry name" value="DUF5122"/>
    <property type="match status" value="1"/>
</dbReference>
<accession>A0A290S153</accession>
<evidence type="ECO:0000313" key="3">
    <source>
        <dbReference type="EMBL" id="ATC85267.1"/>
    </source>
</evidence>
<protein>
    <recommendedName>
        <fullName evidence="2">Cadherin domain-containing protein</fullName>
    </recommendedName>
</protein>
<feature type="chain" id="PRO_5012267885" description="Cadherin domain-containing protein" evidence="1">
    <location>
        <begin position="21"/>
        <end position="2046"/>
    </location>
</feature>
<dbReference type="InterPro" id="IPR041690">
    <property type="entry name" value="Cadherin_5"/>
</dbReference>
<feature type="signal peptide" evidence="1">
    <location>
        <begin position="1"/>
        <end position="20"/>
    </location>
</feature>
<dbReference type="Gene3D" id="2.60.40.10">
    <property type="entry name" value="Immunoglobulins"/>
    <property type="match status" value="1"/>
</dbReference>
<dbReference type="InterPro" id="IPR015919">
    <property type="entry name" value="Cadherin-like_sf"/>
</dbReference>
<dbReference type="GO" id="GO:0016020">
    <property type="term" value="C:membrane"/>
    <property type="evidence" value="ECO:0007669"/>
    <property type="project" value="InterPro"/>
</dbReference>
<dbReference type="InterPro" id="IPR013431">
    <property type="entry name" value="Delta_60_rpt"/>
</dbReference>
<dbReference type="PANTHER" id="PTHR34720:SF9">
    <property type="entry name" value="BLR4714 PROTEIN"/>
    <property type="match status" value="1"/>
</dbReference>
<dbReference type="Pfam" id="PF17892">
    <property type="entry name" value="Cadherin_5"/>
    <property type="match status" value="1"/>
</dbReference>
<proteinExistence type="predicted"/>
<evidence type="ECO:0000256" key="1">
    <source>
        <dbReference type="SAM" id="SignalP"/>
    </source>
</evidence>
<dbReference type="SUPFAM" id="SSF49313">
    <property type="entry name" value="Cadherin-like"/>
    <property type="match status" value="1"/>
</dbReference>
<dbReference type="KEGG" id="part:PARC_a0544"/>
<dbReference type="Pfam" id="PF17963">
    <property type="entry name" value="Big_9"/>
    <property type="match status" value="8"/>
</dbReference>
<dbReference type="NCBIfam" id="NF012211">
    <property type="entry name" value="tand_rpt_95"/>
    <property type="match status" value="9"/>
</dbReference>
<dbReference type="GO" id="GO:0007156">
    <property type="term" value="P:homophilic cell adhesion via plasma membrane adhesion molecules"/>
    <property type="evidence" value="ECO:0007669"/>
    <property type="project" value="InterPro"/>
</dbReference>
<dbReference type="OrthoDB" id="5904383at2"/>
<dbReference type="Gene3D" id="2.60.40.60">
    <property type="entry name" value="Cadherins"/>
    <property type="match status" value="1"/>
</dbReference>
<sequence length="2046" mass="213273">MTAKNIFLLGSMVFLLSACGGSEESPAQEAIQSPTAEVVSPTVTSYINLAGVIASNKTKNTKVLGAVTSSRGVVGSSIANTRANIVFSQTNETVQGNVSFLLEASDTDGIAEVNLVLPSVNKSISLCSSDCGFDYEKSIIGLSPALYGVTPGEIRLEIWITDTLNNQVLADAITFNWQPYQIEGVTAQRDEDNINLSWQANPELNRYNVYIATQAGVSSTNINELENGQQFLSIQDTALSITESLTDKSYQVLITGIDGSGESGFANIINIAPVGGELAFAPEANADQFQINEDQTLQGNVLTNDTNQYSGDLRVNADALILPQHGTININENGDFTYIPIANFNGEDAFSYQVANELGMTDTAVVEITILAVNDAPIALDNTYNITNNGTLVVLSPGLLINDSDIDLDDLTVDTTPVNEPTRGQLTLFDNGSFEYQGEQNMQGEDSFQYRVVDAQGAQAIANVTIVSSNTNVAPVTKNDSYSLSEDETLVVTAANGLLSNDTDPNNDSFSVDETFIVAPTHGQLLLAIDGSFSYVPDANFNGVDQFQYQAIDSLGATSTATVTLVINSEPDNPVAQNDAYQFSKNKLFEVTVQNGLLINDFNIEAGDLSVNTTAINTTQNGELTLKVDGSFTYQPDLGFIGVDSFTYSISNEQGLTATAQVTLSESGVNTFPEANNDQFTLDEDSSASLLDVLANDTDADGDTISISNIENIVGEATIVAGKIQFTPPANFSGEIVLTYTITDGYSTGNEGINDRTASVTITVTSVNDDPTANADSATMNEDAPALLVNVLANDSDIDGDTLTITAATADIGSASVVDNKIQYTPAANTNGTAIISYTISDGNGGTATTNLSIIITPVNDTPIANADSATIDEDAAPILINVLANDSDVDGDSLTISAASAGTGSVAVVGNQIQYTPAADDNGVATVTYTVSDSSGGASTTTLTITITPVNDAPIANADSATIAENAAPILINVLENDSDVDGDSLAISAASADIGSVSVVGNQIQYTPAADSNGLAAVTYTVSDNNGGTNTATLAITITAVNDAPVANNDTATMAEDAAPILINVLANDTDSDGDSLVISSASADIGSASVVGNQIQYTPAADSNGLATVTYTVSDNNGGTNTATVAITITGVNDAPVASVQSFSISENATDGDIIGTVSASDIENQTLTYSLTGGDTASFEINSSSGVLSTIGESPFDFETTNQYILNVTITDDGTPNESSNVNITVNITDEIELLIPTEDVTFGRPITGELDLSNIFSGGEFKDSIELNGNLYFVGFVDGDDKDIIVVSYTNAGITNNAFNSNGIKILDLDDDEEATAIISDGTDLFIAYSSFDGTNTEACLLEMNTAGVVSTDSGENDSGVRCTSQASTLVINDLEIDDDKILAVGKRFDGTQNDSLWIHYKKSDLDFENSTPAIVDVSGANRDDEGFAVKNFDDSDYLVVGSVTNAEGTKDSLLRYLKSDGDNDNNFNGGAALTIDIFDNDKDDELFAVGGVSDSEFTAFAGGYITRNSGEKEAVILAINKNGELITTFGNAGIAIYDIDGNGGNGNGGAKITGIKHEPSNNGISLSGTTGVSASEKLFSAQINNEGTLNSVYGTSGINIIDGISGKQFANTLAIDSNDTLWVAGVNDDSNTKPFIAAIDSQATLFSNFETNGYFTLNNLVDATNDESMHVLQLSNGPHAGKYILASTAKSDSITKLVLTRFTSAGDIDTSFSESGHKEIAIDLSKSRVALTEQSDGNLVITGSKNSENGEAGFVAKVDQSGNLDTSFATDGVYTTSVSGAELVNLTGIALDNSGNIITVGSIVISGTPSPIVIMLTPEGTLEPNFGTGGSIIGSAFEYYNRVHTDNADIFIGGKAVLSGTSKLIALKLSSNGTEVFKYVGEETTDTDNKIAQILTDTTGKLYLIANLIDSPNKANVIRLLVTGALDTSFAVNGVGEYTLASSGNTELSGAALDSSNQLILAGMANNKGMLARILTGGTLDNTFGASGAGFYEASQCTSTHVFTSIILQNDTQVVVSSTCNDTNSNNVSISKFNFVEDGA</sequence>
<dbReference type="GO" id="GO:0005509">
    <property type="term" value="F:calcium ion binding"/>
    <property type="evidence" value="ECO:0007669"/>
    <property type="project" value="InterPro"/>
</dbReference>
<dbReference type="Gene3D" id="2.60.40.3440">
    <property type="match status" value="5"/>
</dbReference>
<evidence type="ECO:0000313" key="4">
    <source>
        <dbReference type="Proteomes" id="UP000016505"/>
    </source>
</evidence>
<evidence type="ECO:0000259" key="2">
    <source>
        <dbReference type="PROSITE" id="PS50268"/>
    </source>
</evidence>
<dbReference type="Proteomes" id="UP000016505">
    <property type="component" value="Chromosome I"/>
</dbReference>
<feature type="domain" description="Cadherin" evidence="2">
    <location>
        <begin position="1140"/>
        <end position="1243"/>
    </location>
</feature>
<dbReference type="CDD" id="cd11304">
    <property type="entry name" value="Cadherin_repeat"/>
    <property type="match status" value="1"/>
</dbReference>
<reference evidence="3 4" key="1">
    <citation type="journal article" date="2012" name="J. Bacteriol.">
        <title>Genome sequences of type strains of seven species of the marine bacterium Pseudoalteromonas.</title>
        <authorList>
            <person name="Xie B.B."/>
            <person name="Shu Y.L."/>
            <person name="Qin Q.L."/>
            <person name="Rong J.C."/>
            <person name="Zhang X.Y."/>
            <person name="Chen X.L."/>
            <person name="Shi M."/>
            <person name="He H.L."/>
            <person name="Zhou B.C."/>
            <person name="Zhang Y.Z."/>
        </authorList>
    </citation>
    <scope>NUCLEOTIDE SEQUENCE [LARGE SCALE GENOMIC DNA]</scope>
    <source>
        <strain evidence="3 4">A 37-1-2</strain>
    </source>
</reference>
<dbReference type="SMART" id="SM00112">
    <property type="entry name" value="CA"/>
    <property type="match status" value="1"/>
</dbReference>
<dbReference type="Pfam" id="PF00028">
    <property type="entry name" value="Cadherin"/>
    <property type="match status" value="1"/>
</dbReference>
<name>A0A290S153_9GAMM</name>
<keyword evidence="1" id="KW-0732">Signal</keyword>
<gene>
    <name evidence="3" type="ORF">PARC_a0544</name>
</gene>
<dbReference type="InterPro" id="IPR013783">
    <property type="entry name" value="Ig-like_fold"/>
</dbReference>